<evidence type="ECO:0000313" key="3">
    <source>
        <dbReference type="Proteomes" id="UP000215767"/>
    </source>
</evidence>
<name>A0A261UNL2_9BORD</name>
<dbReference type="Pfam" id="PF02538">
    <property type="entry name" value="Hydantoinase_B"/>
    <property type="match status" value="1"/>
</dbReference>
<dbReference type="PANTHER" id="PTHR11365">
    <property type="entry name" value="5-OXOPROLINASE RELATED"/>
    <property type="match status" value="1"/>
</dbReference>
<comment type="caution">
    <text evidence="2">The sequence shown here is derived from an EMBL/GenBank/DDBJ whole genome shotgun (WGS) entry which is preliminary data.</text>
</comment>
<evidence type="ECO:0000259" key="1">
    <source>
        <dbReference type="Pfam" id="PF02538"/>
    </source>
</evidence>
<accession>A0A261UNL2</accession>
<feature type="domain" description="Hydantoinase B/oxoprolinase" evidence="1">
    <location>
        <begin position="21"/>
        <end position="525"/>
    </location>
</feature>
<dbReference type="GO" id="GO:0005829">
    <property type="term" value="C:cytosol"/>
    <property type="evidence" value="ECO:0007669"/>
    <property type="project" value="TreeGrafter"/>
</dbReference>
<dbReference type="InterPro" id="IPR045079">
    <property type="entry name" value="Oxoprolinase-like"/>
</dbReference>
<dbReference type="GO" id="GO:0017168">
    <property type="term" value="F:5-oxoprolinase (ATP-hydrolyzing) activity"/>
    <property type="evidence" value="ECO:0007669"/>
    <property type="project" value="TreeGrafter"/>
</dbReference>
<dbReference type="Proteomes" id="UP000215767">
    <property type="component" value="Unassembled WGS sequence"/>
</dbReference>
<dbReference type="OrthoDB" id="8612863at2"/>
<dbReference type="AlphaFoldDB" id="A0A261UNL2"/>
<dbReference type="PANTHER" id="PTHR11365:SF23">
    <property type="entry name" value="HYPOTHETICAL 5-OXOPROLINASE (EUROFUNG)-RELATED"/>
    <property type="match status" value="1"/>
</dbReference>
<protein>
    <submittedName>
        <fullName evidence="2">5-oxoprolinase</fullName>
    </submittedName>
</protein>
<dbReference type="EMBL" id="NEVS01000004">
    <property type="protein sequence ID" value="OZI63225.1"/>
    <property type="molecule type" value="Genomic_DNA"/>
</dbReference>
<proteinExistence type="predicted"/>
<organism evidence="2 3">
    <name type="scientific">Bordetella genomosp. 11</name>
    <dbReference type="NCBI Taxonomy" id="1416808"/>
    <lineage>
        <taxon>Bacteria</taxon>
        <taxon>Pseudomonadati</taxon>
        <taxon>Pseudomonadota</taxon>
        <taxon>Betaproteobacteria</taxon>
        <taxon>Burkholderiales</taxon>
        <taxon>Alcaligenaceae</taxon>
        <taxon>Bordetella</taxon>
    </lineage>
</organism>
<reference evidence="3" key="1">
    <citation type="submission" date="2017-05" db="EMBL/GenBank/DDBJ databases">
        <title>Complete and WGS of Bordetella genogroups.</title>
        <authorList>
            <person name="Spilker T."/>
            <person name="Lipuma J."/>
        </authorList>
    </citation>
    <scope>NUCLEOTIDE SEQUENCE [LARGE SCALE GENOMIC DNA]</scope>
    <source>
        <strain evidence="3">AU8856</strain>
    </source>
</reference>
<dbReference type="InterPro" id="IPR003692">
    <property type="entry name" value="Hydantoinase_B"/>
</dbReference>
<keyword evidence="3" id="KW-1185">Reference proteome</keyword>
<evidence type="ECO:0000313" key="2">
    <source>
        <dbReference type="EMBL" id="OZI63225.1"/>
    </source>
</evidence>
<sequence length="530" mass="57223">MPADVHGALRETAGQPPRRFDPIELEILWRRLISIVDEASTAFVRTCFSTLVRDANDFAVVLTDAQGRSLAQSTMSIPSFIGSLPATVKHFLRKYPADTLKPGDVLITNDPWMGTGHIHDVNTVMPIFFRGRLVAFAALVSHLPDIGGRLRSNANREIYEEGLQIPLLKLMDAGRVNETLVDMISQNIRVPEQGMGDIWAQVSACRMMEERLLPLLESVDLDALGAAIRLRSETAMREAIAALPDGTYESEVLHDGFEEPIRIHCRLTVAGDTIAIDYAGSSPQQPRAVNVVPIYAFAYSAYPIKALLCPEVPNNEGGFLPITTQAPLGSILNPTYPAASGGRGAIGHMLSPAIFLALAEVLPERVWASGSANSSVTMFGRYRDRPFNVVNFINGGQGATASRDGLSAISFPANLGNTPVEMMESLAPILVHRREIRRGSGGEGQHRGGDGLTFEFEITPEASSVATSFLMTRLKHPPPGLHGGEPGQRGRLVINGAETDPTEQRVLKPGDRVLMESAGGGGFGARQRPA</sequence>
<gene>
    <name evidence="2" type="ORF">CAL28_08130</name>
</gene>
<dbReference type="GO" id="GO:0006749">
    <property type="term" value="P:glutathione metabolic process"/>
    <property type="evidence" value="ECO:0007669"/>
    <property type="project" value="TreeGrafter"/>
</dbReference>